<comment type="caution">
    <text evidence="9">The sequence shown here is derived from an EMBL/GenBank/DDBJ whole genome shotgun (WGS) entry which is preliminary data.</text>
</comment>
<evidence type="ECO:0000259" key="7">
    <source>
        <dbReference type="Pfam" id="PF00004"/>
    </source>
</evidence>
<feature type="compositionally biased region" description="Low complexity" evidence="6">
    <location>
        <begin position="44"/>
        <end position="77"/>
    </location>
</feature>
<dbReference type="OMA" id="GCASAHE"/>
<evidence type="ECO:0000256" key="5">
    <source>
        <dbReference type="ARBA" id="ARBA00023242"/>
    </source>
</evidence>
<evidence type="ECO:0000256" key="4">
    <source>
        <dbReference type="ARBA" id="ARBA00023125"/>
    </source>
</evidence>
<feature type="region of interest" description="Disordered" evidence="6">
    <location>
        <begin position="235"/>
        <end position="268"/>
    </location>
</feature>
<feature type="region of interest" description="Disordered" evidence="6">
    <location>
        <begin position="296"/>
        <end position="338"/>
    </location>
</feature>
<dbReference type="PANTHER" id="PTHR12087">
    <property type="entry name" value="ORIGIN RECOGNITION COMPLEX SUBUNIT 4"/>
    <property type="match status" value="1"/>
</dbReference>
<dbReference type="GO" id="GO:0005664">
    <property type="term" value="C:nuclear origin of replication recognition complex"/>
    <property type="evidence" value="ECO:0007669"/>
    <property type="project" value="TreeGrafter"/>
</dbReference>
<protein>
    <recommendedName>
        <fullName evidence="11">Origin recognition complex subunit 4</fullName>
    </recommendedName>
</protein>
<feature type="domain" description="ATPase AAA-type core" evidence="7">
    <location>
        <begin position="672"/>
        <end position="834"/>
    </location>
</feature>
<feature type="domain" description="Origin recognition complex subunit 4 C-terminal" evidence="8">
    <location>
        <begin position="902"/>
        <end position="1075"/>
    </location>
</feature>
<evidence type="ECO:0000256" key="2">
    <source>
        <dbReference type="ARBA" id="ARBA00005334"/>
    </source>
</evidence>
<feature type="compositionally biased region" description="Basic and acidic residues" evidence="6">
    <location>
        <begin position="105"/>
        <end position="123"/>
    </location>
</feature>
<keyword evidence="5" id="KW-0539">Nucleus</keyword>
<evidence type="ECO:0000313" key="10">
    <source>
        <dbReference type="Proteomes" id="UP000751190"/>
    </source>
</evidence>
<dbReference type="GO" id="GO:0006270">
    <property type="term" value="P:DNA replication initiation"/>
    <property type="evidence" value="ECO:0007669"/>
    <property type="project" value="TreeGrafter"/>
</dbReference>
<keyword evidence="4" id="KW-0238">DNA-binding</keyword>
<dbReference type="InterPro" id="IPR003959">
    <property type="entry name" value="ATPase_AAA_core"/>
</dbReference>
<evidence type="ECO:0008006" key="11">
    <source>
        <dbReference type="Google" id="ProtNLM"/>
    </source>
</evidence>
<name>A0A8J5XK10_DIALT</name>
<dbReference type="GO" id="GO:0005524">
    <property type="term" value="F:ATP binding"/>
    <property type="evidence" value="ECO:0007669"/>
    <property type="project" value="InterPro"/>
</dbReference>
<evidence type="ECO:0000313" key="9">
    <source>
        <dbReference type="EMBL" id="KAG8462797.1"/>
    </source>
</evidence>
<feature type="compositionally biased region" description="Low complexity" evidence="6">
    <location>
        <begin position="574"/>
        <end position="584"/>
    </location>
</feature>
<evidence type="ECO:0000256" key="6">
    <source>
        <dbReference type="SAM" id="MobiDB-lite"/>
    </source>
</evidence>
<feature type="compositionally biased region" description="Low complexity" evidence="6">
    <location>
        <begin position="308"/>
        <end position="328"/>
    </location>
</feature>
<dbReference type="InterPro" id="IPR016527">
    <property type="entry name" value="ORC4"/>
</dbReference>
<evidence type="ECO:0000256" key="3">
    <source>
        <dbReference type="ARBA" id="ARBA00022705"/>
    </source>
</evidence>
<dbReference type="Gene3D" id="3.40.50.300">
    <property type="entry name" value="P-loop containing nucleotide triphosphate hydrolases"/>
    <property type="match status" value="1"/>
</dbReference>
<dbReference type="Proteomes" id="UP000751190">
    <property type="component" value="Unassembled WGS sequence"/>
</dbReference>
<dbReference type="InterPro" id="IPR027417">
    <property type="entry name" value="P-loop_NTPase"/>
</dbReference>
<feature type="region of interest" description="Disordered" evidence="6">
    <location>
        <begin position="514"/>
        <end position="542"/>
    </location>
</feature>
<dbReference type="GO" id="GO:0003688">
    <property type="term" value="F:DNA replication origin binding"/>
    <property type="evidence" value="ECO:0007669"/>
    <property type="project" value="TreeGrafter"/>
</dbReference>
<feature type="region of interest" description="Disordered" evidence="6">
    <location>
        <begin position="1"/>
        <end position="82"/>
    </location>
</feature>
<feature type="compositionally biased region" description="Basic and acidic residues" evidence="6">
    <location>
        <begin position="148"/>
        <end position="165"/>
    </location>
</feature>
<dbReference type="EMBL" id="JAGTXO010000019">
    <property type="protein sequence ID" value="KAG8462797.1"/>
    <property type="molecule type" value="Genomic_DNA"/>
</dbReference>
<evidence type="ECO:0000259" key="8">
    <source>
        <dbReference type="Pfam" id="PF14629"/>
    </source>
</evidence>
<dbReference type="Pfam" id="PF00004">
    <property type="entry name" value="AAA"/>
    <property type="match status" value="1"/>
</dbReference>
<proteinExistence type="inferred from homology"/>
<feature type="compositionally biased region" description="Low complexity" evidence="6">
    <location>
        <begin position="125"/>
        <end position="141"/>
    </location>
</feature>
<feature type="region of interest" description="Disordered" evidence="6">
    <location>
        <begin position="557"/>
        <end position="584"/>
    </location>
</feature>
<sequence length="1102" mass="112029">MSTLKRRRALLLAPPPAELAPVPRSPAATPFTRPSRGSAMRDSAAAVTIAVVTPPARAAAPHNEPSGAPESGPSSPARDVGNMAADLPLDVGLQVEQGTVMHARADAHTHRDEARSAADERGRAAHAPARAPGAGAGAATANVTAELGRARKGDASREPELDGTREQWQPPPLLDDDDGGADVAGARARRSQRRAPAAGDARSGDAGGRCASPGALPNACNTTPRAAQLIAASDAPGVARPSVPPAPSTPNRFATPPGAGGADGASSAGAGARALRTAGSVAVDAAVALRASARSVASAKRPRAGHDAQPTAAPATPTAGASSGVRASGGRDAEVGTAPSRVASPACLAAPAVSRAVRSAAKRARDDAGMHPPGMQQPAAGREKRVTVEAAGDSDEAPPKDEMDEPSQLASPRAADNGGSRVGALGDGCASAHEAPARTRRAADGAAAQTAQPGCAKCRGALKRCARCQVAERRRLDREAERERARRLDERCAAAPPSSIHRVAAAAAARALAGQSGHAGQDDPAGAGSDGEALVRESDPDCADALTRPDALTCRARARGVQPTPPRAAERARTAPSAAPAARAAPRAGGAAGVAAAAPVEITSFDGGARARAVRSVLNARVLSAHARDEPHEELRLHRADGGGVECAADAEAELTRLLLGALVRGENQSALLIGPRGSGKARLVRRVLAALRTGASAEAHGGFQLVQLSGSHHADDGACLLEIARQLSVENEVDAHLAHHAPPGGGRGLSVCAGLRLILRQLGSASAARQTVVFVLHHFEALAARAKQSLLYSLLDLAHSAHARIAVLGVATRLDALDSLEKRVRSRFSGRLLFTAHSTHADDVRYTLGGLLSLPSAAAEGAADACALELAALAPGELCSAAVAARGASCTTLPPPLLRAAAQLRDQWHGTLRAALHSPEARAWADGVARAGCTRKELVAKACTVVAQLGAHERLPSAVELAAAICRAEPSLEPPSACELLSDVSSAELLVLIALHRYAQSGKAEPPSFAGAMLEYDAFVGCGTAGAQHAFPRAVLLKGFEALAQVGLVNLAPGRARAQLAHAHVRLAVSAEELCAHVRAKADCPTLVQRWACSSVDAVVN</sequence>
<dbReference type="OrthoDB" id="343623at2759"/>
<gene>
    <name evidence="9" type="ORF">KFE25_004773</name>
</gene>
<dbReference type="InterPro" id="IPR032705">
    <property type="entry name" value="ORC4_C"/>
</dbReference>
<dbReference type="PANTHER" id="PTHR12087:SF0">
    <property type="entry name" value="ORIGIN RECOGNITION COMPLEX SUBUNIT 4"/>
    <property type="match status" value="1"/>
</dbReference>
<feature type="region of interest" description="Disordered" evidence="6">
    <location>
        <begin position="105"/>
        <end position="210"/>
    </location>
</feature>
<reference evidence="9" key="1">
    <citation type="submission" date="2021-05" db="EMBL/GenBank/DDBJ databases">
        <title>The genome of the haptophyte Pavlova lutheri (Diacronema luteri, Pavlovales) - a model for lipid biosynthesis in eukaryotic algae.</title>
        <authorList>
            <person name="Hulatt C.J."/>
            <person name="Posewitz M.C."/>
        </authorList>
    </citation>
    <scope>NUCLEOTIDE SEQUENCE</scope>
    <source>
        <strain evidence="9">NIVA-4/92</strain>
    </source>
</reference>
<feature type="region of interest" description="Disordered" evidence="6">
    <location>
        <begin position="358"/>
        <end position="445"/>
    </location>
</feature>
<dbReference type="AlphaFoldDB" id="A0A8J5XK10"/>
<dbReference type="GO" id="GO:0016887">
    <property type="term" value="F:ATP hydrolysis activity"/>
    <property type="evidence" value="ECO:0007669"/>
    <property type="project" value="InterPro"/>
</dbReference>
<organism evidence="9 10">
    <name type="scientific">Diacronema lutheri</name>
    <name type="common">Unicellular marine alga</name>
    <name type="synonym">Monochrysis lutheri</name>
    <dbReference type="NCBI Taxonomy" id="2081491"/>
    <lineage>
        <taxon>Eukaryota</taxon>
        <taxon>Haptista</taxon>
        <taxon>Haptophyta</taxon>
        <taxon>Pavlovophyceae</taxon>
        <taxon>Pavlovales</taxon>
        <taxon>Pavlovaceae</taxon>
        <taxon>Diacronema</taxon>
    </lineage>
</organism>
<keyword evidence="10" id="KW-1185">Reference proteome</keyword>
<comment type="similarity">
    <text evidence="2">Belongs to the ORC4 family.</text>
</comment>
<evidence type="ECO:0000256" key="1">
    <source>
        <dbReference type="ARBA" id="ARBA00004123"/>
    </source>
</evidence>
<accession>A0A8J5XK10</accession>
<dbReference type="SUPFAM" id="SSF52540">
    <property type="entry name" value="P-loop containing nucleoside triphosphate hydrolases"/>
    <property type="match status" value="1"/>
</dbReference>
<comment type="subcellular location">
    <subcellularLocation>
        <location evidence="1">Nucleus</location>
    </subcellularLocation>
</comment>
<dbReference type="Pfam" id="PF14629">
    <property type="entry name" value="ORC4_C"/>
    <property type="match status" value="1"/>
</dbReference>
<keyword evidence="3" id="KW-0235">DNA replication</keyword>